<dbReference type="Proteomes" id="UP000681041">
    <property type="component" value="Chromosome"/>
</dbReference>
<dbReference type="EMBL" id="CP058560">
    <property type="protein sequence ID" value="QUH23516.1"/>
    <property type="molecule type" value="Genomic_DNA"/>
</dbReference>
<proteinExistence type="predicted"/>
<keyword evidence="3" id="KW-1185">Reference proteome</keyword>
<reference evidence="2" key="1">
    <citation type="submission" date="2020-07" db="EMBL/GenBank/DDBJ databases">
        <title>Methanobacterium. sp. MethCan genome.</title>
        <authorList>
            <person name="Postec A."/>
            <person name="Quemeneur M."/>
        </authorList>
    </citation>
    <scope>NUCLEOTIDE SEQUENCE</scope>
    <source>
        <strain evidence="2">MethCAN</strain>
    </source>
</reference>
<accession>A0A8T8K4N2</accession>
<feature type="transmembrane region" description="Helical" evidence="1">
    <location>
        <begin position="35"/>
        <end position="63"/>
    </location>
</feature>
<dbReference type="RefSeq" id="WP_211532473.1">
    <property type="nucleotide sequence ID" value="NZ_CP058560.1"/>
</dbReference>
<gene>
    <name evidence="2" type="ORF">HYG87_06955</name>
</gene>
<dbReference type="KEGG" id="meme:HYG87_06955"/>
<evidence type="ECO:0000313" key="3">
    <source>
        <dbReference type="Proteomes" id="UP000681041"/>
    </source>
</evidence>
<keyword evidence="1" id="KW-1133">Transmembrane helix</keyword>
<name>A0A8T8K4N2_9EURY</name>
<organism evidence="2 3">
    <name type="scientific">Methanobacterium alkalithermotolerans</name>
    <dbReference type="NCBI Taxonomy" id="2731220"/>
    <lineage>
        <taxon>Archaea</taxon>
        <taxon>Methanobacteriati</taxon>
        <taxon>Methanobacteriota</taxon>
        <taxon>Methanomada group</taxon>
        <taxon>Methanobacteria</taxon>
        <taxon>Methanobacteriales</taxon>
        <taxon>Methanobacteriaceae</taxon>
        <taxon>Methanobacterium</taxon>
    </lineage>
</organism>
<dbReference type="AlphaFoldDB" id="A0A8T8K4N2"/>
<keyword evidence="1" id="KW-0812">Transmembrane</keyword>
<evidence type="ECO:0000313" key="2">
    <source>
        <dbReference type="EMBL" id="QUH23516.1"/>
    </source>
</evidence>
<sequence length="96" mass="11186">MKISWRNLKIVVLLGLVMGVMILVLYLTYNFSLMWQAMSAGIIIGILLILLFLMASGLIYLFLRVLWIGRELNKCINQKELLKKKLKDREKLEEDS</sequence>
<evidence type="ECO:0000256" key="1">
    <source>
        <dbReference type="SAM" id="Phobius"/>
    </source>
</evidence>
<protein>
    <submittedName>
        <fullName evidence="2">Uncharacterized protein</fullName>
    </submittedName>
</protein>
<dbReference type="GeneID" id="64820490"/>
<keyword evidence="1" id="KW-0472">Membrane</keyword>
<feature type="transmembrane region" description="Helical" evidence="1">
    <location>
        <begin position="7"/>
        <end position="29"/>
    </location>
</feature>